<comment type="catalytic activity">
    <reaction evidence="13">
        <text>O-phospho-D-serine + H2O = D-serine + phosphate</text>
        <dbReference type="Rhea" id="RHEA:24873"/>
        <dbReference type="ChEBI" id="CHEBI:15377"/>
        <dbReference type="ChEBI" id="CHEBI:35247"/>
        <dbReference type="ChEBI" id="CHEBI:43474"/>
        <dbReference type="ChEBI" id="CHEBI:58680"/>
        <dbReference type="EC" id="3.1.3.3"/>
    </reaction>
</comment>
<keyword evidence="8 15" id="KW-0378">Hydrolase</keyword>
<dbReference type="GO" id="GO:0006564">
    <property type="term" value="P:L-serine biosynthetic process"/>
    <property type="evidence" value="ECO:0007669"/>
    <property type="project" value="UniProtKB-KW"/>
</dbReference>
<organism evidence="15 16">
    <name type="scientific">Psychrosphaera haliotis</name>
    <dbReference type="NCBI Taxonomy" id="555083"/>
    <lineage>
        <taxon>Bacteria</taxon>
        <taxon>Pseudomonadati</taxon>
        <taxon>Pseudomonadota</taxon>
        <taxon>Gammaproteobacteria</taxon>
        <taxon>Alteromonadales</taxon>
        <taxon>Pseudoalteromonadaceae</taxon>
        <taxon>Psychrosphaera</taxon>
    </lineage>
</organism>
<gene>
    <name evidence="15" type="primary">serB</name>
    <name evidence="15" type="ORF">GNP35_01540</name>
</gene>
<evidence type="ECO:0000256" key="8">
    <source>
        <dbReference type="ARBA" id="ARBA00022801"/>
    </source>
</evidence>
<dbReference type="NCBIfam" id="TIGR00338">
    <property type="entry name" value="serB"/>
    <property type="match status" value="1"/>
</dbReference>
<dbReference type="OrthoDB" id="9792539at2"/>
<evidence type="ECO:0000256" key="11">
    <source>
        <dbReference type="ARBA" id="ARBA00031693"/>
    </source>
</evidence>
<evidence type="ECO:0000256" key="4">
    <source>
        <dbReference type="ARBA" id="ARBA00012640"/>
    </source>
</evidence>
<evidence type="ECO:0000256" key="1">
    <source>
        <dbReference type="ARBA" id="ARBA00001946"/>
    </source>
</evidence>
<evidence type="ECO:0000256" key="12">
    <source>
        <dbReference type="ARBA" id="ARBA00048138"/>
    </source>
</evidence>
<dbReference type="SUPFAM" id="SSF56784">
    <property type="entry name" value="HAD-like"/>
    <property type="match status" value="1"/>
</dbReference>
<comment type="similarity">
    <text evidence="3">Belongs to the HAD-like hydrolase superfamily. SerB family.</text>
</comment>
<dbReference type="NCBIfam" id="TIGR01488">
    <property type="entry name" value="HAD-SF-IB"/>
    <property type="match status" value="1"/>
</dbReference>
<protein>
    <recommendedName>
        <fullName evidence="5">Phosphoserine phosphatase</fullName>
        <ecNumber evidence="4">3.1.3.3</ecNumber>
    </recommendedName>
    <alternativeName>
        <fullName evidence="11">O-phosphoserine phosphohydrolase</fullName>
    </alternativeName>
</protein>
<dbReference type="InterPro" id="IPR004469">
    <property type="entry name" value="PSP"/>
</dbReference>
<dbReference type="FunFam" id="1.10.150.210:FF:000001">
    <property type="entry name" value="Phosphoserine phosphatase"/>
    <property type="match status" value="1"/>
</dbReference>
<dbReference type="UniPathway" id="UPA00135">
    <property type="reaction ID" value="UER00198"/>
</dbReference>
<dbReference type="SFLD" id="SFLDG01136">
    <property type="entry name" value="C1.6:_Phosphoserine_Phosphatas"/>
    <property type="match status" value="1"/>
</dbReference>
<evidence type="ECO:0000256" key="10">
    <source>
        <dbReference type="ARBA" id="ARBA00023299"/>
    </source>
</evidence>
<evidence type="ECO:0000256" key="5">
    <source>
        <dbReference type="ARBA" id="ARBA00015196"/>
    </source>
</evidence>
<comment type="catalytic activity">
    <reaction evidence="12">
        <text>O-phospho-L-serine + H2O = L-serine + phosphate</text>
        <dbReference type="Rhea" id="RHEA:21208"/>
        <dbReference type="ChEBI" id="CHEBI:15377"/>
        <dbReference type="ChEBI" id="CHEBI:33384"/>
        <dbReference type="ChEBI" id="CHEBI:43474"/>
        <dbReference type="ChEBI" id="CHEBI:57524"/>
        <dbReference type="EC" id="3.1.3.3"/>
    </reaction>
</comment>
<dbReference type="InterPro" id="IPR023214">
    <property type="entry name" value="HAD_sf"/>
</dbReference>
<dbReference type="InterPro" id="IPR050582">
    <property type="entry name" value="HAD-like_SerB"/>
</dbReference>
<dbReference type="SFLD" id="SFLDF00029">
    <property type="entry name" value="phosphoserine_phosphatase"/>
    <property type="match status" value="1"/>
</dbReference>
<dbReference type="AlphaFoldDB" id="A0A6N8F8R2"/>
<evidence type="ECO:0000313" key="16">
    <source>
        <dbReference type="Proteomes" id="UP000439994"/>
    </source>
</evidence>
<evidence type="ECO:0000256" key="14">
    <source>
        <dbReference type="PIRSR" id="PIRSR604469-1"/>
    </source>
</evidence>
<evidence type="ECO:0000256" key="9">
    <source>
        <dbReference type="ARBA" id="ARBA00022842"/>
    </source>
</evidence>
<proteinExistence type="inferred from homology"/>
<keyword evidence="16" id="KW-1185">Reference proteome</keyword>
<dbReference type="Proteomes" id="UP000439994">
    <property type="component" value="Unassembled WGS sequence"/>
</dbReference>
<reference evidence="15 16" key="1">
    <citation type="submission" date="2019-11" db="EMBL/GenBank/DDBJ databases">
        <title>P. haliotis isolates from Z. marina roots.</title>
        <authorList>
            <person name="Cohen M."/>
            <person name="Jospin G."/>
            <person name="Eisen J.A."/>
            <person name="Coil D.A."/>
        </authorList>
    </citation>
    <scope>NUCLEOTIDE SEQUENCE [LARGE SCALE GENOMIC DNA]</scope>
    <source>
        <strain evidence="15 16">UCD-MCMsp1aY</strain>
    </source>
</reference>
<comment type="pathway">
    <text evidence="2">Amino-acid biosynthesis; L-serine biosynthesis; L-serine from 3-phospho-D-glycerate: step 3/3.</text>
</comment>
<feature type="active site" description="Proton donor" evidence="14">
    <location>
        <position position="44"/>
    </location>
</feature>
<dbReference type="Pfam" id="PF00702">
    <property type="entry name" value="Hydrolase"/>
    <property type="match status" value="1"/>
</dbReference>
<dbReference type="PANTHER" id="PTHR43344:SF2">
    <property type="entry name" value="PHOSPHOSERINE PHOSPHATASE"/>
    <property type="match status" value="1"/>
</dbReference>
<dbReference type="GO" id="GO:0036424">
    <property type="term" value="F:L-phosphoserine phosphatase activity"/>
    <property type="evidence" value="ECO:0007669"/>
    <property type="project" value="InterPro"/>
</dbReference>
<evidence type="ECO:0000256" key="6">
    <source>
        <dbReference type="ARBA" id="ARBA00022605"/>
    </source>
</evidence>
<comment type="cofactor">
    <cofactor evidence="1">
        <name>Mg(2+)</name>
        <dbReference type="ChEBI" id="CHEBI:18420"/>
    </cofactor>
</comment>
<keyword evidence="6" id="KW-0028">Amino-acid biosynthesis</keyword>
<dbReference type="CDD" id="cd07500">
    <property type="entry name" value="HAD_PSP"/>
    <property type="match status" value="1"/>
</dbReference>
<sequence>MENSINSIADEHGLEVAFINSESKVPGLKIPALNKPGLLVMDMDSTAIQIECIDEIAKLAGVGEQVAAVTASAMRGELDFAESLHARVATLKGAPQSVITDVASKLPLMPGLELLVSCLKQHHWKIAIVSGGFTAMTEALKEQLGLDITLANNLDIKDAKLSGTVSGKVIDAQAKADAVLNLSKQFNIPMSQTIAMGDGANDLKMMAVASLGVAFHAKPLVCEQADVSVRQGGLDQLLYLIG</sequence>
<name>A0A6N8F8R2_9GAMM</name>
<evidence type="ECO:0000256" key="2">
    <source>
        <dbReference type="ARBA" id="ARBA00005135"/>
    </source>
</evidence>
<evidence type="ECO:0000256" key="3">
    <source>
        <dbReference type="ARBA" id="ARBA00009184"/>
    </source>
</evidence>
<accession>A0A6N8F8R2</accession>
<dbReference type="PANTHER" id="PTHR43344">
    <property type="entry name" value="PHOSPHOSERINE PHOSPHATASE"/>
    <property type="match status" value="1"/>
</dbReference>
<dbReference type="Gene3D" id="3.40.50.1000">
    <property type="entry name" value="HAD superfamily/HAD-like"/>
    <property type="match status" value="1"/>
</dbReference>
<evidence type="ECO:0000256" key="13">
    <source>
        <dbReference type="ARBA" id="ARBA00048523"/>
    </source>
</evidence>
<dbReference type="GO" id="GO:0005737">
    <property type="term" value="C:cytoplasm"/>
    <property type="evidence" value="ECO:0007669"/>
    <property type="project" value="TreeGrafter"/>
</dbReference>
<evidence type="ECO:0000313" key="15">
    <source>
        <dbReference type="EMBL" id="MUH71290.1"/>
    </source>
</evidence>
<keyword evidence="7" id="KW-0479">Metal-binding</keyword>
<keyword evidence="10" id="KW-0718">Serine biosynthesis</keyword>
<dbReference type="SFLD" id="SFLDG01137">
    <property type="entry name" value="C1.6.1:_Phosphoserine_Phosphat"/>
    <property type="match status" value="1"/>
</dbReference>
<comment type="caution">
    <text evidence="15">The sequence shown here is derived from an EMBL/GenBank/DDBJ whole genome shotgun (WGS) entry which is preliminary data.</text>
</comment>
<keyword evidence="9" id="KW-0460">Magnesium</keyword>
<dbReference type="GO" id="GO:0000287">
    <property type="term" value="F:magnesium ion binding"/>
    <property type="evidence" value="ECO:0007669"/>
    <property type="project" value="TreeGrafter"/>
</dbReference>
<feature type="active site" description="Nucleophile" evidence="14">
    <location>
        <position position="42"/>
    </location>
</feature>
<dbReference type="EMBL" id="WOCD01000001">
    <property type="protein sequence ID" value="MUH71290.1"/>
    <property type="molecule type" value="Genomic_DNA"/>
</dbReference>
<dbReference type="SFLD" id="SFLDS00003">
    <property type="entry name" value="Haloacid_Dehalogenase"/>
    <property type="match status" value="1"/>
</dbReference>
<evidence type="ECO:0000256" key="7">
    <source>
        <dbReference type="ARBA" id="ARBA00022723"/>
    </source>
</evidence>
<dbReference type="InterPro" id="IPR036412">
    <property type="entry name" value="HAD-like_sf"/>
</dbReference>
<dbReference type="EC" id="3.1.3.3" evidence="4"/>